<keyword evidence="3 4" id="KW-0808">Transferase</keyword>
<dbReference type="Proteomes" id="UP000188354">
    <property type="component" value="Chromosome LG07"/>
</dbReference>
<dbReference type="PANTHER" id="PTHR48045">
    <property type="entry name" value="UDP-GLYCOSYLTRANSFERASE 72B1"/>
    <property type="match status" value="1"/>
</dbReference>
<dbReference type="OrthoDB" id="5835829at2759"/>
<evidence type="ECO:0000313" key="7">
    <source>
        <dbReference type="Proteomes" id="UP000188354"/>
    </source>
</evidence>
<evidence type="ECO:0000256" key="2">
    <source>
        <dbReference type="ARBA" id="ARBA00022676"/>
    </source>
</evidence>
<proteinExistence type="inferred from homology"/>
<dbReference type="FunFam" id="3.40.50.2000:FF:000051">
    <property type="entry name" value="Glycosyltransferase"/>
    <property type="match status" value="1"/>
</dbReference>
<dbReference type="GO" id="GO:0008194">
    <property type="term" value="F:UDP-glycosyltransferase activity"/>
    <property type="evidence" value="ECO:0007669"/>
    <property type="project" value="InterPro"/>
</dbReference>
<protein>
    <recommendedName>
        <fullName evidence="5">Glycosyltransferase</fullName>
        <ecNumber evidence="5">2.4.1.-</ecNumber>
    </recommendedName>
</protein>
<dbReference type="KEGG" id="lang:109352480"/>
<dbReference type="PANTHER" id="PTHR48045:SF10">
    <property type="entry name" value="GLYCOSYLTRANSFERASE"/>
    <property type="match status" value="1"/>
</dbReference>
<keyword evidence="2 4" id="KW-0328">Glycosyltransferase</keyword>
<dbReference type="FunFam" id="3.40.50.2000:FF:000054">
    <property type="entry name" value="Glycosyltransferase"/>
    <property type="match status" value="1"/>
</dbReference>
<evidence type="ECO:0000256" key="1">
    <source>
        <dbReference type="ARBA" id="ARBA00009995"/>
    </source>
</evidence>
<gene>
    <name evidence="6" type="ORF">TanjilG_03745</name>
</gene>
<dbReference type="AlphaFoldDB" id="A0A1J7I0Q9"/>
<sequence>MEKPHIAVVPSAGFTHLVPILEFSKHFVNLHQDFQVTCIIPSVGTIPTSSKSYLQTLPPTIHSIFLPPISTEEVQQDTNLAVQIELSVSISLPYIRQELKSLCSRTHVVALVVDVFAHDALDLAKELNLFSYIYLPQAALMLSVYINSSKLDEILSSEGRDPNEPFEIPGCVPLHIKDLPLPFQFRSSTGYMKFLQRAKKFHLPDGVLMNTFFELEPDTVRALQELIRGKPMIYPVGPITQSGSIGQENGLEYLTWLDKQQPKSVLYVSFGSGGTLSQDQLNELALGLEQSGQNFLWVVRAPSNIATAAYFEDGIEDPLKFLPNGFLERTKERGLVVPSWVPQVQVLAHTSTGGFLSHCGWNSVLESVVQGVPIIAWPLFAEQSMNAAMISRGLKVALRPKANKDGLVEREEIAKVVRGLMEGEEGKIIGKRMEQLKNAADNAISESGSSIKTLSEVAANWSDIWQNMKC</sequence>
<reference evidence="6 7" key="1">
    <citation type="journal article" date="2017" name="Plant Biotechnol. J.">
        <title>A comprehensive draft genome sequence for lupin (Lupinus angustifolius), an emerging health food: insights into plant-microbe interactions and legume evolution.</title>
        <authorList>
            <person name="Hane J.K."/>
            <person name="Ming Y."/>
            <person name="Kamphuis L.G."/>
            <person name="Nelson M.N."/>
            <person name="Garg G."/>
            <person name="Atkins C.A."/>
            <person name="Bayer P.E."/>
            <person name="Bravo A."/>
            <person name="Bringans S."/>
            <person name="Cannon S."/>
            <person name="Edwards D."/>
            <person name="Foley R."/>
            <person name="Gao L.L."/>
            <person name="Harrison M.J."/>
            <person name="Huang W."/>
            <person name="Hurgobin B."/>
            <person name="Li S."/>
            <person name="Liu C.W."/>
            <person name="McGrath A."/>
            <person name="Morahan G."/>
            <person name="Murray J."/>
            <person name="Weller J."/>
            <person name="Jian J."/>
            <person name="Singh K.B."/>
        </authorList>
    </citation>
    <scope>NUCLEOTIDE SEQUENCE [LARGE SCALE GENOMIC DNA]</scope>
    <source>
        <strain evidence="7">cv. Tanjil</strain>
        <tissue evidence="6">Whole plant</tissue>
    </source>
</reference>
<dbReference type="Pfam" id="PF00201">
    <property type="entry name" value="UDPGT"/>
    <property type="match status" value="1"/>
</dbReference>
<name>A0A1J7I0Q9_LUPAN</name>
<dbReference type="EC" id="2.4.1.-" evidence="5"/>
<accession>A0A1J7I0Q9</accession>
<comment type="similarity">
    <text evidence="1 4">Belongs to the UDP-glycosyltransferase family.</text>
</comment>
<dbReference type="PROSITE" id="PS00375">
    <property type="entry name" value="UDPGT"/>
    <property type="match status" value="1"/>
</dbReference>
<dbReference type="OMA" id="HENGMEC"/>
<dbReference type="InterPro" id="IPR002213">
    <property type="entry name" value="UDP_glucos_trans"/>
</dbReference>
<evidence type="ECO:0000256" key="5">
    <source>
        <dbReference type="RuleBase" id="RU362057"/>
    </source>
</evidence>
<dbReference type="Gramene" id="OIW07637">
    <property type="protein sequence ID" value="OIW07637"/>
    <property type="gene ID" value="TanjilG_03745"/>
</dbReference>
<dbReference type="EMBL" id="CM007367">
    <property type="protein sequence ID" value="OIW07637.1"/>
    <property type="molecule type" value="Genomic_DNA"/>
</dbReference>
<keyword evidence="7" id="KW-1185">Reference proteome</keyword>
<dbReference type="SUPFAM" id="SSF53756">
    <property type="entry name" value="UDP-Glycosyltransferase/glycogen phosphorylase"/>
    <property type="match status" value="1"/>
</dbReference>
<dbReference type="InterPro" id="IPR035595">
    <property type="entry name" value="UDP_glycos_trans_CS"/>
</dbReference>
<evidence type="ECO:0000256" key="4">
    <source>
        <dbReference type="RuleBase" id="RU003718"/>
    </source>
</evidence>
<organism evidence="6 7">
    <name type="scientific">Lupinus angustifolius</name>
    <name type="common">Narrow-leaved blue lupine</name>
    <dbReference type="NCBI Taxonomy" id="3871"/>
    <lineage>
        <taxon>Eukaryota</taxon>
        <taxon>Viridiplantae</taxon>
        <taxon>Streptophyta</taxon>
        <taxon>Embryophyta</taxon>
        <taxon>Tracheophyta</taxon>
        <taxon>Spermatophyta</taxon>
        <taxon>Magnoliopsida</taxon>
        <taxon>eudicotyledons</taxon>
        <taxon>Gunneridae</taxon>
        <taxon>Pentapetalae</taxon>
        <taxon>rosids</taxon>
        <taxon>fabids</taxon>
        <taxon>Fabales</taxon>
        <taxon>Fabaceae</taxon>
        <taxon>Papilionoideae</taxon>
        <taxon>50 kb inversion clade</taxon>
        <taxon>genistoids sensu lato</taxon>
        <taxon>core genistoids</taxon>
        <taxon>Genisteae</taxon>
        <taxon>Lupinus</taxon>
    </lineage>
</organism>
<dbReference type="CDD" id="cd03784">
    <property type="entry name" value="GT1_Gtf-like"/>
    <property type="match status" value="1"/>
</dbReference>
<dbReference type="Gene3D" id="3.40.50.2000">
    <property type="entry name" value="Glycogen Phosphorylase B"/>
    <property type="match status" value="2"/>
</dbReference>
<evidence type="ECO:0000256" key="3">
    <source>
        <dbReference type="ARBA" id="ARBA00022679"/>
    </source>
</evidence>
<evidence type="ECO:0000313" key="6">
    <source>
        <dbReference type="EMBL" id="OIW07637.1"/>
    </source>
</evidence>